<protein>
    <submittedName>
        <fullName evidence="3">Uncharacterized protein</fullName>
    </submittedName>
</protein>
<feature type="chain" id="PRO_5040803301" evidence="2">
    <location>
        <begin position="23"/>
        <end position="359"/>
    </location>
</feature>
<evidence type="ECO:0000256" key="2">
    <source>
        <dbReference type="SAM" id="SignalP"/>
    </source>
</evidence>
<feature type="region of interest" description="Disordered" evidence="1">
    <location>
        <begin position="33"/>
        <end position="60"/>
    </location>
</feature>
<evidence type="ECO:0000256" key="1">
    <source>
        <dbReference type="SAM" id="MobiDB-lite"/>
    </source>
</evidence>
<dbReference type="Proteomes" id="UP001140560">
    <property type="component" value="Unassembled WGS sequence"/>
</dbReference>
<evidence type="ECO:0000313" key="3">
    <source>
        <dbReference type="EMBL" id="KAJ4376022.1"/>
    </source>
</evidence>
<dbReference type="PANTHER" id="PTHR34618:SF4">
    <property type="entry name" value="CAS1"/>
    <property type="match status" value="1"/>
</dbReference>
<dbReference type="AlphaFoldDB" id="A0A9W8YFB7"/>
<reference evidence="3" key="1">
    <citation type="submission" date="2022-10" db="EMBL/GenBank/DDBJ databases">
        <title>Tapping the CABI collections for fungal endophytes: first genome assemblies for Collariella, Neodidymelliopsis, Ascochyta clinopodiicola, Didymella pomorum, Didymosphaeria variabile, Neocosmospora piperis and Neocucurbitaria cava.</title>
        <authorList>
            <person name="Hill R."/>
        </authorList>
    </citation>
    <scope>NUCLEOTIDE SEQUENCE</scope>
    <source>
        <strain evidence="3">IMI 356814</strain>
    </source>
</reference>
<dbReference type="OrthoDB" id="3241054at2759"/>
<proteinExistence type="predicted"/>
<dbReference type="InterPro" id="IPR021476">
    <property type="entry name" value="Egh16-like"/>
</dbReference>
<dbReference type="PANTHER" id="PTHR34618">
    <property type="entry name" value="SURFACE PROTEIN MAS1, PUTATIVE-RELATED"/>
    <property type="match status" value="1"/>
</dbReference>
<feature type="compositionally biased region" description="Low complexity" evidence="1">
    <location>
        <begin position="226"/>
        <end position="327"/>
    </location>
</feature>
<sequence length="359" mass="35104">MYFTKTSVVAFSLLASSSLVAGHGAIIGATGDAGGQGSAIGVDPSTPRDGTGRNPFQQDSTRFKGDAAATCGETLGGGANDIQAGTAQVMQLNGGTLPQVSAGGQIMMTVHQVNSDGAGPYTCMIDATGTGTNWQAITVTQNLPGNARGRNQDTQKQDLPLTASIPAGMNCTGTVAGQSSVCMVRCQNPARAGPFGGCVPVQMAGAAPAAAASAAPLQSTTAGTQPAANVPAANAPTANAPTVNAPTANAPTANAPTANAPTANTPSANVPNANVPTANVPSANVPSANAPSANVPSANTPATGGSSNVGTTTGTTPATAPLTGGAAARKRAAAKNQPALTNDDQEEEVDLLDDDESDF</sequence>
<accession>A0A9W8YFB7</accession>
<keyword evidence="4" id="KW-1185">Reference proteome</keyword>
<feature type="signal peptide" evidence="2">
    <location>
        <begin position="1"/>
        <end position="22"/>
    </location>
</feature>
<gene>
    <name evidence="3" type="ORF">N0V83_001302</name>
</gene>
<evidence type="ECO:0000313" key="4">
    <source>
        <dbReference type="Proteomes" id="UP001140560"/>
    </source>
</evidence>
<keyword evidence="2" id="KW-0732">Signal</keyword>
<name>A0A9W8YFB7_9PLEO</name>
<feature type="compositionally biased region" description="Acidic residues" evidence="1">
    <location>
        <begin position="343"/>
        <end position="359"/>
    </location>
</feature>
<feature type="region of interest" description="Disordered" evidence="1">
    <location>
        <begin position="221"/>
        <end position="359"/>
    </location>
</feature>
<comment type="caution">
    <text evidence="3">The sequence shown here is derived from an EMBL/GenBank/DDBJ whole genome shotgun (WGS) entry which is preliminary data.</text>
</comment>
<dbReference type="Pfam" id="PF11327">
    <property type="entry name" value="Egh16-like"/>
    <property type="match status" value="1"/>
</dbReference>
<dbReference type="EMBL" id="JAPEUY010000002">
    <property type="protein sequence ID" value="KAJ4376022.1"/>
    <property type="molecule type" value="Genomic_DNA"/>
</dbReference>
<organism evidence="3 4">
    <name type="scientific">Neocucurbitaria cava</name>
    <dbReference type="NCBI Taxonomy" id="798079"/>
    <lineage>
        <taxon>Eukaryota</taxon>
        <taxon>Fungi</taxon>
        <taxon>Dikarya</taxon>
        <taxon>Ascomycota</taxon>
        <taxon>Pezizomycotina</taxon>
        <taxon>Dothideomycetes</taxon>
        <taxon>Pleosporomycetidae</taxon>
        <taxon>Pleosporales</taxon>
        <taxon>Pleosporineae</taxon>
        <taxon>Cucurbitariaceae</taxon>
        <taxon>Neocucurbitaria</taxon>
    </lineage>
</organism>